<dbReference type="PANTHER" id="PTHR33794">
    <property type="entry name" value="BACILLOLYSIN"/>
    <property type="match status" value="1"/>
</dbReference>
<feature type="region of interest" description="Disordered" evidence="7">
    <location>
        <begin position="1"/>
        <end position="54"/>
    </location>
</feature>
<feature type="region of interest" description="Disordered" evidence="7">
    <location>
        <begin position="122"/>
        <end position="142"/>
    </location>
</feature>
<evidence type="ECO:0000256" key="3">
    <source>
        <dbReference type="ARBA" id="ARBA00022723"/>
    </source>
</evidence>
<keyword evidence="11" id="KW-1185">Reference proteome</keyword>
<evidence type="ECO:0000313" key="11">
    <source>
        <dbReference type="Proteomes" id="UP000659223"/>
    </source>
</evidence>
<keyword evidence="6" id="KW-0482">Metalloprotease</keyword>
<dbReference type="InterPro" id="IPR013856">
    <property type="entry name" value="Peptidase_M4_domain"/>
</dbReference>
<dbReference type="Pfam" id="PF01447">
    <property type="entry name" value="Peptidase_M4"/>
    <property type="match status" value="1"/>
</dbReference>
<feature type="region of interest" description="Disordered" evidence="7">
    <location>
        <begin position="211"/>
        <end position="243"/>
    </location>
</feature>
<evidence type="ECO:0000256" key="5">
    <source>
        <dbReference type="ARBA" id="ARBA00022833"/>
    </source>
</evidence>
<evidence type="ECO:0008006" key="12">
    <source>
        <dbReference type="Google" id="ProtNLM"/>
    </source>
</evidence>
<dbReference type="SUPFAM" id="SSF69304">
    <property type="entry name" value="Tricorn protease N-terminal domain"/>
    <property type="match status" value="1"/>
</dbReference>
<proteinExistence type="inferred from homology"/>
<feature type="domain" description="Peptidase M4" evidence="8">
    <location>
        <begin position="239"/>
        <end position="400"/>
    </location>
</feature>
<dbReference type="RefSeq" id="WP_373300752.1">
    <property type="nucleotide sequence ID" value="NZ_BMUT01000011.1"/>
</dbReference>
<evidence type="ECO:0000256" key="7">
    <source>
        <dbReference type="SAM" id="MobiDB-lite"/>
    </source>
</evidence>
<evidence type="ECO:0000256" key="6">
    <source>
        <dbReference type="ARBA" id="ARBA00023049"/>
    </source>
</evidence>
<dbReference type="CDD" id="cd09597">
    <property type="entry name" value="M4_TLP"/>
    <property type="match status" value="1"/>
</dbReference>
<evidence type="ECO:0000256" key="4">
    <source>
        <dbReference type="ARBA" id="ARBA00022801"/>
    </source>
</evidence>
<evidence type="ECO:0000313" key="10">
    <source>
        <dbReference type="EMBL" id="GGX98139.1"/>
    </source>
</evidence>
<evidence type="ECO:0000259" key="9">
    <source>
        <dbReference type="Pfam" id="PF02868"/>
    </source>
</evidence>
<dbReference type="PRINTS" id="PR00730">
    <property type="entry name" value="THERMOLYSIN"/>
</dbReference>
<dbReference type="InterPro" id="IPR023612">
    <property type="entry name" value="Peptidase_M4"/>
</dbReference>
<dbReference type="Gene3D" id="3.10.170.10">
    <property type="match status" value="1"/>
</dbReference>
<comment type="similarity">
    <text evidence="1">Belongs to the peptidase M4 family.</text>
</comment>
<dbReference type="SUPFAM" id="SSF55486">
    <property type="entry name" value="Metalloproteases ('zincins'), catalytic domain"/>
    <property type="match status" value="1"/>
</dbReference>
<feature type="compositionally biased region" description="Basic and acidic residues" evidence="7">
    <location>
        <begin position="18"/>
        <end position="40"/>
    </location>
</feature>
<keyword evidence="5" id="KW-0862">Zinc</keyword>
<evidence type="ECO:0000256" key="2">
    <source>
        <dbReference type="ARBA" id="ARBA00022670"/>
    </source>
</evidence>
<dbReference type="InterPro" id="IPR050728">
    <property type="entry name" value="Zinc_Metalloprotease_M4"/>
</dbReference>
<accession>A0ABQ2Z0H4</accession>
<dbReference type="InterPro" id="IPR027268">
    <property type="entry name" value="Peptidase_M4/M1_CTD_sf"/>
</dbReference>
<gene>
    <name evidence="10" type="ORF">GCM10010324_50630</name>
</gene>
<evidence type="ECO:0000256" key="1">
    <source>
        <dbReference type="ARBA" id="ARBA00009388"/>
    </source>
</evidence>
<reference evidence="11" key="1">
    <citation type="journal article" date="2019" name="Int. J. Syst. Evol. Microbiol.">
        <title>The Global Catalogue of Microorganisms (GCM) 10K type strain sequencing project: providing services to taxonomists for standard genome sequencing and annotation.</title>
        <authorList>
            <consortium name="The Broad Institute Genomics Platform"/>
            <consortium name="The Broad Institute Genome Sequencing Center for Infectious Disease"/>
            <person name="Wu L."/>
            <person name="Ma J."/>
        </authorList>
    </citation>
    <scope>NUCLEOTIDE SEQUENCE [LARGE SCALE GENOMIC DNA]</scope>
    <source>
        <strain evidence="11">JCM 4586</strain>
    </source>
</reference>
<dbReference type="PANTHER" id="PTHR33794:SF1">
    <property type="entry name" value="BACILLOLYSIN"/>
    <property type="match status" value="1"/>
</dbReference>
<evidence type="ECO:0000259" key="8">
    <source>
        <dbReference type="Pfam" id="PF01447"/>
    </source>
</evidence>
<dbReference type="Proteomes" id="UP000659223">
    <property type="component" value="Unassembled WGS sequence"/>
</dbReference>
<organism evidence="10 11">
    <name type="scientific">Streptomyces hiroshimensis</name>
    <dbReference type="NCBI Taxonomy" id="66424"/>
    <lineage>
        <taxon>Bacteria</taxon>
        <taxon>Bacillati</taxon>
        <taxon>Actinomycetota</taxon>
        <taxon>Actinomycetes</taxon>
        <taxon>Kitasatosporales</taxon>
        <taxon>Streptomycetaceae</taxon>
        <taxon>Streptomyces</taxon>
    </lineage>
</organism>
<feature type="compositionally biased region" description="Low complexity" evidence="7">
    <location>
        <begin position="211"/>
        <end position="228"/>
    </location>
</feature>
<protein>
    <recommendedName>
        <fullName evidence="12">Metalloprotease</fullName>
    </recommendedName>
</protein>
<keyword evidence="3" id="KW-0479">Metal-binding</keyword>
<keyword evidence="2" id="KW-0645">Protease</keyword>
<dbReference type="Gene3D" id="1.10.390.10">
    <property type="entry name" value="Neutral Protease Domain 2"/>
    <property type="match status" value="1"/>
</dbReference>
<dbReference type="EMBL" id="BMUT01000011">
    <property type="protein sequence ID" value="GGX98139.1"/>
    <property type="molecule type" value="Genomic_DNA"/>
</dbReference>
<dbReference type="Pfam" id="PF02868">
    <property type="entry name" value="Peptidase_M4_C"/>
    <property type="match status" value="1"/>
</dbReference>
<feature type="domain" description="Peptidase M4 C-terminal" evidence="9">
    <location>
        <begin position="404"/>
        <end position="557"/>
    </location>
</feature>
<comment type="caution">
    <text evidence="10">The sequence shown here is derived from an EMBL/GenBank/DDBJ whole genome shotgun (WGS) entry which is preliminary data.</text>
</comment>
<name>A0ABQ2Z0H4_9ACTN</name>
<sequence>MEGIREQAKATGSAADAARGHLADKRSRYKIADPGRDLKPLRTTGAGASETVRLQQKHRGVDVLGGQYVVRMENKGGKRVVTGTSGKYFTGLTADTTPEVDEALAVERAVDATTAQLTSRRFGFGKDEGPEEGGDGGERKGAAAAQPLTGTARGLVVLPKGTGVLTRHVTVRGTDPVTGAPVLHEVYVDAKAGYPVLQYSGIKTFGAPGQKAGAGGASAAPVPGARGAQGAAGEPAEKGSGVRLDGKTTELDITRDEARGAYVLRDQSRMRETTKNVLATWDARDRTVWDATGQWPDGIKEFASPTPSFGKEATESGAVDAHWATAKVYDYYKNVHGRDSLDGRGMTVNSLVGVYGFGGTLANAFWDGTKMVYGNGDAEYRPFSSALDVVGHEMTHGVVENSTELVYAGQSGALNEALADYFGNAVKTDIYGIAMDSPDAGLLGDALCRTKAPRECAVRDLNDGRTASKSFLGVGLGTDGGGVHLNSTIFSGALWDMREDVGRTLADRIVYKALTEYMTPLDGFTEGRAAVLAAARDLKVADKELKAVERSFNAHGIVPGWELALGVDSDQLLARVGTQDSKAGAGGGWWAASKSNETGSEPYSVWAGRLDGSGSPKLISPNDGRYHVNPATDGKTVVWQAYGRRSVELLARPLAGGPVKSLWAGRRGLNVASVEGDVVVMETAQRPTARQVRYLRLSDRNPVRVVDEPGVTTGFPSISHGRIAYTKITRKPGVRTYDTEVLDLATGKRTTMPQIGTPGVTGQTGISGNSVYWLVQDTAEAGRPAVRRANLDGTGVADLSPAKGPDALDAVELSASEDAVTVTVQAPVTGPGAYGNEMLTKLWQLSADGKQKGRVSCNRGEQLSAAATGGRQVVWIDATTGYSDVVTRTRPAGNCG</sequence>
<dbReference type="InterPro" id="IPR001570">
    <property type="entry name" value="Peptidase_M4_C_domain"/>
</dbReference>
<keyword evidence="4" id="KW-0378">Hydrolase</keyword>